<dbReference type="OrthoDB" id="9798454at2"/>
<keyword evidence="1" id="KW-0560">Oxidoreductase</keyword>
<evidence type="ECO:0000259" key="2">
    <source>
        <dbReference type="Pfam" id="PF02525"/>
    </source>
</evidence>
<dbReference type="GO" id="GO:0010181">
    <property type="term" value="F:FMN binding"/>
    <property type="evidence" value="ECO:0007669"/>
    <property type="project" value="TreeGrafter"/>
</dbReference>
<reference evidence="3 4" key="1">
    <citation type="submission" date="2015-08" db="EMBL/GenBank/DDBJ databases">
        <title>Antibacterial properties of a collection of Vibrionaceae strains.</title>
        <authorList>
            <person name="Giubergia S."/>
        </authorList>
    </citation>
    <scope>NUCLEOTIDE SEQUENCE [LARGE SCALE GENOMIC DNA]</scope>
    <source>
        <strain evidence="3 4">S0821</strain>
    </source>
</reference>
<dbReference type="InterPro" id="IPR003680">
    <property type="entry name" value="Flavodoxin_fold"/>
</dbReference>
<dbReference type="InterPro" id="IPR046980">
    <property type="entry name" value="KefG/KefF"/>
</dbReference>
<dbReference type="Proteomes" id="UP000051221">
    <property type="component" value="Unassembled WGS sequence"/>
</dbReference>
<dbReference type="InterPro" id="IPR029039">
    <property type="entry name" value="Flavoprotein-like_sf"/>
</dbReference>
<evidence type="ECO:0000313" key="3">
    <source>
        <dbReference type="EMBL" id="KQH85828.1"/>
    </source>
</evidence>
<evidence type="ECO:0000313" key="4">
    <source>
        <dbReference type="Proteomes" id="UP000051221"/>
    </source>
</evidence>
<dbReference type="GO" id="GO:0009055">
    <property type="term" value="F:electron transfer activity"/>
    <property type="evidence" value="ECO:0007669"/>
    <property type="project" value="TreeGrafter"/>
</dbReference>
<feature type="domain" description="Flavodoxin-like fold" evidence="2">
    <location>
        <begin position="5"/>
        <end position="173"/>
    </location>
</feature>
<name>A0A0Q2XZQ6_VIBFU</name>
<evidence type="ECO:0000256" key="1">
    <source>
        <dbReference type="ARBA" id="ARBA00023002"/>
    </source>
</evidence>
<dbReference type="GO" id="GO:0003955">
    <property type="term" value="F:NAD(P)H dehydrogenase (quinone) activity"/>
    <property type="evidence" value="ECO:0007669"/>
    <property type="project" value="TreeGrafter"/>
</dbReference>
<dbReference type="SUPFAM" id="SSF52218">
    <property type="entry name" value="Flavoproteins"/>
    <property type="match status" value="1"/>
</dbReference>
<sequence>MTSQRILILYAHPCQHKSEVNSRLFKAARYARNVTLVDLYGEYPTFNIDVDKEQQRLLEHDVIIFQFPMYWYSTPSILKEWQDLVLEYGFAYGQDGEALHGKTLLCITSAGGKSESYQASGYNRYSVRELLRPIEQMAAMTGMNYLAPLVLFDARSACDDERLDAHIKRYMQVLQALSDNTIDVERASELPTLNQYFRPMELRHSA</sequence>
<dbReference type="RefSeq" id="WP_055466103.1">
    <property type="nucleotide sequence ID" value="NZ_CP035696.1"/>
</dbReference>
<dbReference type="EMBL" id="LKHS01000009">
    <property type="protein sequence ID" value="KQH85828.1"/>
    <property type="molecule type" value="Genomic_DNA"/>
</dbReference>
<organism evidence="3 4">
    <name type="scientific">Vibrio furnissii</name>
    <dbReference type="NCBI Taxonomy" id="29494"/>
    <lineage>
        <taxon>Bacteria</taxon>
        <taxon>Pseudomonadati</taxon>
        <taxon>Pseudomonadota</taxon>
        <taxon>Gammaproteobacteria</taxon>
        <taxon>Vibrionales</taxon>
        <taxon>Vibrionaceae</taxon>
        <taxon>Vibrio</taxon>
    </lineage>
</organism>
<dbReference type="PANTHER" id="PTHR47307">
    <property type="entry name" value="GLUTATHIONE-REGULATED POTASSIUM-EFFLUX SYSTEM ANCILLARY PROTEIN KEFG"/>
    <property type="match status" value="1"/>
</dbReference>
<dbReference type="Pfam" id="PF02525">
    <property type="entry name" value="Flavodoxin_2"/>
    <property type="match status" value="1"/>
</dbReference>
<keyword evidence="4" id="KW-1185">Reference proteome</keyword>
<accession>A0A0Q2XZQ6</accession>
<protein>
    <submittedName>
        <fullName evidence="3">Potassium transporter KefG</fullName>
    </submittedName>
</protein>
<proteinExistence type="predicted"/>
<comment type="caution">
    <text evidence="3">The sequence shown here is derived from an EMBL/GenBank/DDBJ whole genome shotgun (WGS) entry which is preliminary data.</text>
</comment>
<dbReference type="PANTHER" id="PTHR47307:SF1">
    <property type="entry name" value="GLUTATHIONE-REGULATED POTASSIUM-EFFLUX SYSTEM ANCILLARY PROTEIN KEFG"/>
    <property type="match status" value="1"/>
</dbReference>
<dbReference type="Gene3D" id="3.40.50.360">
    <property type="match status" value="1"/>
</dbReference>
<dbReference type="InParanoid" id="A0A0Q2XZQ6"/>
<gene>
    <name evidence="3" type="ORF">AMR76_11130</name>
</gene>
<dbReference type="AlphaFoldDB" id="A0A0Q2XZQ6"/>